<keyword evidence="9" id="KW-0812">Transmembrane</keyword>
<keyword evidence="12" id="KW-1185">Reference proteome</keyword>
<protein>
    <recommendedName>
        <fullName evidence="7">Lipid droplet-regulating VLDL assembly factor AUP1</fullName>
    </recommendedName>
    <alternativeName>
        <fullName evidence="8">Ancient ubiquitous protein 1</fullName>
    </alternativeName>
</protein>
<keyword evidence="3" id="KW-0551">Lipid droplet</keyword>
<dbReference type="Gene3D" id="1.10.8.10">
    <property type="entry name" value="DNA helicase RuvA subunit, C-terminal domain"/>
    <property type="match status" value="1"/>
</dbReference>
<comment type="similarity">
    <text evidence="6">Belongs to the AUP1 family.</text>
</comment>
<dbReference type="PANTHER" id="PTHR15486">
    <property type="entry name" value="ANCIENT UBIQUITOUS PROTEIN"/>
    <property type="match status" value="1"/>
</dbReference>
<comment type="caution">
    <text evidence="11">The sequence shown here is derived from an EMBL/GenBank/DDBJ whole genome shotgun (WGS) entry which is preliminary data.</text>
</comment>
<dbReference type="GO" id="GO:0043130">
    <property type="term" value="F:ubiquitin binding"/>
    <property type="evidence" value="ECO:0007669"/>
    <property type="project" value="InterPro"/>
</dbReference>
<evidence type="ECO:0000313" key="12">
    <source>
        <dbReference type="Proteomes" id="UP001431783"/>
    </source>
</evidence>
<proteinExistence type="inferred from homology"/>
<evidence type="ECO:0000256" key="5">
    <source>
        <dbReference type="ARBA" id="ARBA00023136"/>
    </source>
</evidence>
<dbReference type="GO" id="GO:0005811">
    <property type="term" value="C:lipid droplet"/>
    <property type="evidence" value="ECO:0007669"/>
    <property type="project" value="UniProtKB-SubCell"/>
</dbReference>
<dbReference type="EMBL" id="JARQZJ010000044">
    <property type="protein sequence ID" value="KAK9877829.1"/>
    <property type="molecule type" value="Genomic_DNA"/>
</dbReference>
<keyword evidence="5 9" id="KW-0472">Membrane</keyword>
<reference evidence="11 12" key="1">
    <citation type="submission" date="2023-03" db="EMBL/GenBank/DDBJ databases">
        <title>Genome insight into feeding habits of ladybird beetles.</title>
        <authorList>
            <person name="Li H.-S."/>
            <person name="Huang Y.-H."/>
            <person name="Pang H."/>
        </authorList>
    </citation>
    <scope>NUCLEOTIDE SEQUENCE [LARGE SCALE GENOMIC DNA]</scope>
    <source>
        <strain evidence="11">SYSU_2023b</strain>
        <tissue evidence="11">Whole body</tissue>
    </source>
</reference>
<gene>
    <name evidence="11" type="ORF">WA026_020062</name>
</gene>
<organism evidence="11 12">
    <name type="scientific">Henosepilachna vigintioctopunctata</name>
    <dbReference type="NCBI Taxonomy" id="420089"/>
    <lineage>
        <taxon>Eukaryota</taxon>
        <taxon>Metazoa</taxon>
        <taxon>Ecdysozoa</taxon>
        <taxon>Arthropoda</taxon>
        <taxon>Hexapoda</taxon>
        <taxon>Insecta</taxon>
        <taxon>Pterygota</taxon>
        <taxon>Neoptera</taxon>
        <taxon>Endopterygota</taxon>
        <taxon>Coleoptera</taxon>
        <taxon>Polyphaga</taxon>
        <taxon>Cucujiformia</taxon>
        <taxon>Coccinelloidea</taxon>
        <taxon>Coccinellidae</taxon>
        <taxon>Epilachninae</taxon>
        <taxon>Epilachnini</taxon>
        <taxon>Henosepilachna</taxon>
    </lineage>
</organism>
<evidence type="ECO:0000256" key="4">
    <source>
        <dbReference type="ARBA" id="ARBA00022824"/>
    </source>
</evidence>
<evidence type="ECO:0000256" key="9">
    <source>
        <dbReference type="SAM" id="Phobius"/>
    </source>
</evidence>
<dbReference type="GO" id="GO:0036503">
    <property type="term" value="P:ERAD pathway"/>
    <property type="evidence" value="ECO:0007669"/>
    <property type="project" value="InterPro"/>
</dbReference>
<name>A0AAW1UEX4_9CUCU</name>
<evidence type="ECO:0000313" key="11">
    <source>
        <dbReference type="EMBL" id="KAK9877829.1"/>
    </source>
</evidence>
<dbReference type="Proteomes" id="UP001431783">
    <property type="component" value="Unassembled WGS sequence"/>
</dbReference>
<keyword evidence="9" id="KW-1133">Transmembrane helix</keyword>
<dbReference type="InterPro" id="IPR003892">
    <property type="entry name" value="CUE"/>
</dbReference>
<dbReference type="InterPro" id="IPR048056">
    <property type="entry name" value="AUP1_CUE"/>
</dbReference>
<dbReference type="PROSITE" id="PS51140">
    <property type="entry name" value="CUE"/>
    <property type="match status" value="1"/>
</dbReference>
<dbReference type="PANTHER" id="PTHR15486:SF96">
    <property type="entry name" value="LIPID DROPLET-REGULATING VLDL ASSEMBLY FACTOR AUP1"/>
    <property type="match status" value="1"/>
</dbReference>
<evidence type="ECO:0000256" key="3">
    <source>
        <dbReference type="ARBA" id="ARBA00022677"/>
    </source>
</evidence>
<evidence type="ECO:0000256" key="7">
    <source>
        <dbReference type="ARBA" id="ARBA00035685"/>
    </source>
</evidence>
<evidence type="ECO:0000256" key="2">
    <source>
        <dbReference type="ARBA" id="ARBA00004502"/>
    </source>
</evidence>
<dbReference type="CDD" id="cd14420">
    <property type="entry name" value="CUE_AUP1"/>
    <property type="match status" value="1"/>
</dbReference>
<evidence type="ECO:0000256" key="6">
    <source>
        <dbReference type="ARBA" id="ARBA00035634"/>
    </source>
</evidence>
<dbReference type="GO" id="GO:0005789">
    <property type="term" value="C:endoplasmic reticulum membrane"/>
    <property type="evidence" value="ECO:0007669"/>
    <property type="project" value="UniProtKB-SubCell"/>
</dbReference>
<feature type="transmembrane region" description="Helical" evidence="9">
    <location>
        <begin position="22"/>
        <end position="55"/>
    </location>
</feature>
<dbReference type="AlphaFoldDB" id="A0AAW1UEX4"/>
<sequence>MSNTNVELPHLLRKRRFTENEWMFLFLLCYLPIGITLFILRSILAISVFLLGFVLPDVPLIRKIINKSTCLSLGITVGVENIEKKEAVSVYISNCLSLFDSLAVNFVTGAVCEGPKLQPLIAKSIGILNSVRSSNTSNLSKNADLMQRDDTSPLYFAPEGKSTTGKALLTFGAHPFSLATRVQPICISIERPFLDIAVTSLGSSSLADIFFYMFSPLTNYKLKFLAAVEKENQTDEEFADTVRRKIANALKIEAVNITKEDLVEWEKLQLAEQKRIRSQQTITSSAGIPVLKRMTLRVKEVFPHVPYEVIYKDLYRTRNVDNTITNILEGRVQFVPEIVGSSNRGTTATTSSSGGESSNKIIRKSVLPNVSVSSFAKSAPERTKSFQERKEQLIAYARKRYIEKHNLDLSL</sequence>
<evidence type="ECO:0000256" key="8">
    <source>
        <dbReference type="ARBA" id="ARBA00035713"/>
    </source>
</evidence>
<feature type="domain" description="CUE" evidence="10">
    <location>
        <begin position="290"/>
        <end position="332"/>
    </location>
</feature>
<dbReference type="SMART" id="SM00546">
    <property type="entry name" value="CUE"/>
    <property type="match status" value="1"/>
</dbReference>
<accession>A0AAW1UEX4</accession>
<evidence type="ECO:0000256" key="1">
    <source>
        <dbReference type="ARBA" id="ARBA00004406"/>
    </source>
</evidence>
<dbReference type="Pfam" id="PF02845">
    <property type="entry name" value="CUE"/>
    <property type="match status" value="1"/>
</dbReference>
<comment type="subcellular location">
    <subcellularLocation>
        <location evidence="1">Endoplasmic reticulum membrane</location>
        <topology evidence="1">Peripheral membrane protein</topology>
    </subcellularLocation>
    <subcellularLocation>
        <location evidence="2">Lipid droplet</location>
    </subcellularLocation>
</comment>
<keyword evidence="4" id="KW-0256">Endoplasmic reticulum</keyword>
<evidence type="ECO:0000259" key="10">
    <source>
        <dbReference type="PROSITE" id="PS51140"/>
    </source>
</evidence>